<proteinExistence type="predicted"/>
<feature type="transmembrane region" description="Helical" evidence="1">
    <location>
        <begin position="71"/>
        <end position="90"/>
    </location>
</feature>
<gene>
    <name evidence="2" type="ORF">EGW08_011006</name>
</gene>
<dbReference type="Proteomes" id="UP000271974">
    <property type="component" value="Unassembled WGS sequence"/>
</dbReference>
<protein>
    <submittedName>
        <fullName evidence="2">Uncharacterized protein</fullName>
    </submittedName>
</protein>
<feature type="transmembrane region" description="Helical" evidence="1">
    <location>
        <begin position="198"/>
        <end position="217"/>
    </location>
</feature>
<reference evidence="2 3" key="1">
    <citation type="submission" date="2019-01" db="EMBL/GenBank/DDBJ databases">
        <title>A draft genome assembly of the solar-powered sea slug Elysia chlorotica.</title>
        <authorList>
            <person name="Cai H."/>
            <person name="Li Q."/>
            <person name="Fang X."/>
            <person name="Li J."/>
            <person name="Curtis N.E."/>
            <person name="Altenburger A."/>
            <person name="Shibata T."/>
            <person name="Feng M."/>
            <person name="Maeda T."/>
            <person name="Schwartz J.A."/>
            <person name="Shigenobu S."/>
            <person name="Lundholm N."/>
            <person name="Nishiyama T."/>
            <person name="Yang H."/>
            <person name="Hasebe M."/>
            <person name="Li S."/>
            <person name="Pierce S.K."/>
            <person name="Wang J."/>
        </authorList>
    </citation>
    <scope>NUCLEOTIDE SEQUENCE [LARGE SCALE GENOMIC DNA]</scope>
    <source>
        <strain evidence="2">EC2010</strain>
        <tissue evidence="2">Whole organism of an adult</tissue>
    </source>
</reference>
<sequence length="221" mass="25577">MSSEEDDITSSGNCDGIDFRWMNDDDDHSADEDDRIINRHGGGHLPYYNRHERSIFARYRWIILRTPRTRIHVCLVYIIIKVLLCALYVLRVCLDDVDDYACSGSPCNASEMDMEGSGGFTSTKINWYVLLWIHRPLPLWVAMATLSLISFIMHAVLLFITSKGRLGSMVLKRYIWLECLCCLPMILSVAWPPMFQHLFIPLFLNCWLALTSLRRLLVSRN</sequence>
<evidence type="ECO:0000256" key="1">
    <source>
        <dbReference type="SAM" id="Phobius"/>
    </source>
</evidence>
<feature type="transmembrane region" description="Helical" evidence="1">
    <location>
        <begin position="174"/>
        <end position="192"/>
    </location>
</feature>
<dbReference type="EMBL" id="RQTK01000349">
    <property type="protein sequence ID" value="RUS81212.1"/>
    <property type="molecule type" value="Genomic_DNA"/>
</dbReference>
<feature type="transmembrane region" description="Helical" evidence="1">
    <location>
        <begin position="137"/>
        <end position="162"/>
    </location>
</feature>
<dbReference type="AlphaFoldDB" id="A0A433TI01"/>
<keyword evidence="1" id="KW-1133">Transmembrane helix</keyword>
<keyword evidence="1" id="KW-0472">Membrane</keyword>
<evidence type="ECO:0000313" key="2">
    <source>
        <dbReference type="EMBL" id="RUS81212.1"/>
    </source>
</evidence>
<comment type="caution">
    <text evidence="2">The sequence shown here is derived from an EMBL/GenBank/DDBJ whole genome shotgun (WGS) entry which is preliminary data.</text>
</comment>
<organism evidence="2 3">
    <name type="scientific">Elysia chlorotica</name>
    <name type="common">Eastern emerald elysia</name>
    <name type="synonym">Sea slug</name>
    <dbReference type="NCBI Taxonomy" id="188477"/>
    <lineage>
        <taxon>Eukaryota</taxon>
        <taxon>Metazoa</taxon>
        <taxon>Spiralia</taxon>
        <taxon>Lophotrochozoa</taxon>
        <taxon>Mollusca</taxon>
        <taxon>Gastropoda</taxon>
        <taxon>Heterobranchia</taxon>
        <taxon>Euthyneura</taxon>
        <taxon>Panpulmonata</taxon>
        <taxon>Sacoglossa</taxon>
        <taxon>Placobranchoidea</taxon>
        <taxon>Plakobranchidae</taxon>
        <taxon>Elysia</taxon>
    </lineage>
</organism>
<keyword evidence="3" id="KW-1185">Reference proteome</keyword>
<evidence type="ECO:0000313" key="3">
    <source>
        <dbReference type="Proteomes" id="UP000271974"/>
    </source>
</evidence>
<name>A0A433TI01_ELYCH</name>
<accession>A0A433TI01</accession>
<dbReference type="OrthoDB" id="6093597at2759"/>
<keyword evidence="1" id="KW-0812">Transmembrane</keyword>